<dbReference type="AlphaFoldDB" id="A0A9P0VYQ9"/>
<dbReference type="Pfam" id="PF16854">
    <property type="entry name" value="VPS53_C"/>
    <property type="match status" value="1"/>
</dbReference>
<dbReference type="InterPro" id="IPR038260">
    <property type="entry name" value="Vps53_C_sf"/>
</dbReference>
<evidence type="ECO:0000259" key="8">
    <source>
        <dbReference type="Pfam" id="PF04100"/>
    </source>
</evidence>
<feature type="coiled-coil region" evidence="7">
    <location>
        <begin position="80"/>
        <end position="107"/>
    </location>
</feature>
<comment type="caution">
    <text evidence="10">The sequence shown here is derived from an EMBL/GenBank/DDBJ whole genome shotgun (WGS) entry which is preliminary data.</text>
</comment>
<feature type="domain" description="Vps53 N-terminal" evidence="8">
    <location>
        <begin position="9"/>
        <end position="374"/>
    </location>
</feature>
<feature type="domain" description="Vps53 C-terminal" evidence="9">
    <location>
        <begin position="618"/>
        <end position="708"/>
    </location>
</feature>
<gene>
    <name evidence="10" type="ORF">CLIB1423_09S04588</name>
</gene>
<dbReference type="InterPro" id="IPR007234">
    <property type="entry name" value="Vps53_N"/>
</dbReference>
<evidence type="ECO:0000256" key="2">
    <source>
        <dbReference type="ARBA" id="ARBA00004481"/>
    </source>
</evidence>
<accession>A0A9P0VYQ9</accession>
<evidence type="ECO:0000256" key="6">
    <source>
        <dbReference type="ARBA" id="ARBA00023136"/>
    </source>
</evidence>
<name>A0A9P0VYQ9_9ASCO</name>
<keyword evidence="6" id="KW-0472">Membrane</keyword>
<dbReference type="GO" id="GO:0000938">
    <property type="term" value="C:GARP complex"/>
    <property type="evidence" value="ECO:0007669"/>
    <property type="project" value="InterPro"/>
</dbReference>
<dbReference type="GO" id="GO:0005829">
    <property type="term" value="C:cytosol"/>
    <property type="evidence" value="ECO:0007669"/>
    <property type="project" value="GOC"/>
</dbReference>
<protein>
    <submittedName>
        <fullName evidence="10">Vacuolar protein sorting-associated protein 53</fullName>
    </submittedName>
</protein>
<dbReference type="Gene3D" id="1.10.357.110">
    <property type="entry name" value="Vacuolar protein sorting-associated protein 53, C-terminus"/>
    <property type="match status" value="1"/>
</dbReference>
<dbReference type="PANTHER" id="PTHR12820">
    <property type="entry name" value="VACUOLAR SORTING PROTEIN 53"/>
    <property type="match status" value="1"/>
</dbReference>
<organism evidence="10 11">
    <name type="scientific">[Candida] railenensis</name>
    <dbReference type="NCBI Taxonomy" id="45579"/>
    <lineage>
        <taxon>Eukaryota</taxon>
        <taxon>Fungi</taxon>
        <taxon>Dikarya</taxon>
        <taxon>Ascomycota</taxon>
        <taxon>Saccharomycotina</taxon>
        <taxon>Pichiomycetes</taxon>
        <taxon>Debaryomycetaceae</taxon>
        <taxon>Kurtzmaniella</taxon>
    </lineage>
</organism>
<dbReference type="GO" id="GO:0010008">
    <property type="term" value="C:endosome membrane"/>
    <property type="evidence" value="ECO:0007669"/>
    <property type="project" value="UniProtKB-SubCell"/>
</dbReference>
<keyword evidence="7" id="KW-0175">Coiled coil</keyword>
<evidence type="ECO:0000313" key="11">
    <source>
        <dbReference type="Proteomes" id="UP000837801"/>
    </source>
</evidence>
<evidence type="ECO:0000256" key="3">
    <source>
        <dbReference type="ARBA" id="ARBA00008628"/>
    </source>
</evidence>
<dbReference type="GO" id="GO:0042147">
    <property type="term" value="P:retrograde transport, endosome to Golgi"/>
    <property type="evidence" value="ECO:0007669"/>
    <property type="project" value="InterPro"/>
</dbReference>
<dbReference type="EMBL" id="CAKXYY010000009">
    <property type="protein sequence ID" value="CAH2353180.1"/>
    <property type="molecule type" value="Genomic_DNA"/>
</dbReference>
<keyword evidence="4" id="KW-0967">Endosome</keyword>
<dbReference type="InterPro" id="IPR039766">
    <property type="entry name" value="Vps53"/>
</dbReference>
<dbReference type="Proteomes" id="UP000837801">
    <property type="component" value="Unassembled WGS sequence"/>
</dbReference>
<evidence type="ECO:0000256" key="1">
    <source>
        <dbReference type="ARBA" id="ARBA00004150"/>
    </source>
</evidence>
<dbReference type="PANTHER" id="PTHR12820:SF0">
    <property type="entry name" value="VACUOLAR PROTEIN SORTING-ASSOCIATED PROTEIN 53 HOMOLOG"/>
    <property type="match status" value="1"/>
</dbReference>
<dbReference type="Pfam" id="PF04100">
    <property type="entry name" value="Vps53_N"/>
    <property type="match status" value="1"/>
</dbReference>
<reference evidence="10" key="1">
    <citation type="submission" date="2022-03" db="EMBL/GenBank/DDBJ databases">
        <authorList>
            <person name="Legras J.-L."/>
            <person name="Devillers H."/>
            <person name="Grondin C."/>
        </authorList>
    </citation>
    <scope>NUCLEOTIDE SEQUENCE</scope>
    <source>
        <strain evidence="10">CLIB 1423</strain>
    </source>
</reference>
<comment type="subcellular location">
    <subcellularLocation>
        <location evidence="2">Endosome membrane</location>
        <topology evidence="2">Peripheral membrane protein</topology>
    </subcellularLocation>
    <subcellularLocation>
        <location evidence="1">Golgi apparatus</location>
        <location evidence="1">trans-Golgi network membrane</location>
        <topology evidence="1">Peripheral membrane protein</topology>
    </subcellularLocation>
</comment>
<proteinExistence type="inferred from homology"/>
<evidence type="ECO:0000256" key="4">
    <source>
        <dbReference type="ARBA" id="ARBA00022753"/>
    </source>
</evidence>
<comment type="similarity">
    <text evidence="3">Belongs to the VPS53 family.</text>
</comment>
<dbReference type="OrthoDB" id="10261632at2759"/>
<keyword evidence="11" id="KW-1185">Reference proteome</keyword>
<evidence type="ECO:0000256" key="5">
    <source>
        <dbReference type="ARBA" id="ARBA00023034"/>
    </source>
</evidence>
<evidence type="ECO:0000313" key="10">
    <source>
        <dbReference type="EMBL" id="CAH2353180.1"/>
    </source>
</evidence>
<keyword evidence="5" id="KW-0333">Golgi apparatus</keyword>
<dbReference type="InterPro" id="IPR031745">
    <property type="entry name" value="Vps53_C"/>
</dbReference>
<sequence length="839" mass="94998">MSSSLYSRDYSTSHHLSTLFQSPQSLKELPALLNHVYQYKSQLDLDITSDIDAYNAQITSSSSTSPKELSADLKSLFQSISETQKKAIKTENEITAMSENIQKLDKAKKNLVLSMTVLKRLQMLISAIETLTDTVSSSSSSRDYREILQLFSVVKELSSHFKPYKSIDEISTLNGIINRTQAKLIDDIFSDYEDVISGATASLPNDTIQYAGEILELINPSNKTKIIDLFCKRQLHEIQGIFKSSDEAGSLENVNRRYLFYKKILTNVQDNFLTTFPKSWAIELEITKKFCEFTRDDLKSVLNYYRTNNKKSSPDTLLNALTSTLEFERYLNSELSTDIFEQFISRSFEPYLSVWVSQQDSNLDMKFLEYLSASKIPEEFQQSPSSSSPQTVDEFMHIIATNNVPNIATSSAELFRTYRGILSQATKLSSGPILLDLSQLFIKYLKQYASRVLQPCLPTSEADVVNAGVDSIKYLTMVLNTADYCSNTATQLEEKIQATIDEDLKDSINFDEARECFIELITRAITLLLTKISKELEFCWRQFSNINWKGMDQVGDISRYVVDLEKILVHDNIKLILPLVVREGYIRNFCNKVVELIVNCFMNQWKNIKSGISTFNAEQLLLDLETIKQLLLKLPMYADTEATISNKIGAVPASYGKYVNSQTHKAETLLKLLLGTTKPIDDFVLNYINLIGDKSKFNFGKVLELKGIASNSLEYSQFIDNFQLQINTGVMKEELVDSSPILAHLLNEMEEQSATTIQFNNNSSNIRKPVPVGPKIMTAKSPILGGSFSPSVPTSIQNNLKINNIEKSFRELALNGENKVSKINENFKNFGKLFRKNDE</sequence>
<evidence type="ECO:0000259" key="9">
    <source>
        <dbReference type="Pfam" id="PF16854"/>
    </source>
</evidence>
<evidence type="ECO:0000256" key="7">
    <source>
        <dbReference type="SAM" id="Coils"/>
    </source>
</evidence>